<feature type="region of interest" description="Disordered" evidence="4">
    <location>
        <begin position="748"/>
        <end position="778"/>
    </location>
</feature>
<feature type="compositionally biased region" description="Low complexity" evidence="4">
    <location>
        <begin position="1205"/>
        <end position="1224"/>
    </location>
</feature>
<dbReference type="EMBL" id="CAJPIZ010003612">
    <property type="protein sequence ID" value="CAG2106576.1"/>
    <property type="molecule type" value="Genomic_DNA"/>
</dbReference>
<evidence type="ECO:0000256" key="2">
    <source>
        <dbReference type="ARBA" id="ARBA00023125"/>
    </source>
</evidence>
<keyword evidence="2" id="KW-0238">DNA-binding</keyword>
<feature type="region of interest" description="Disordered" evidence="4">
    <location>
        <begin position="459"/>
        <end position="539"/>
    </location>
</feature>
<comment type="subcellular location">
    <subcellularLocation>
        <location evidence="1">Nucleus</location>
    </subcellularLocation>
</comment>
<dbReference type="GO" id="GO:0005634">
    <property type="term" value="C:nucleus"/>
    <property type="evidence" value="ECO:0007669"/>
    <property type="project" value="UniProtKB-SubCell"/>
</dbReference>
<accession>A0A7R9PZK9</accession>
<reference evidence="5" key="1">
    <citation type="submission" date="2020-11" db="EMBL/GenBank/DDBJ databases">
        <authorList>
            <person name="Tran Van P."/>
        </authorList>
    </citation>
    <scope>NUCLEOTIDE SEQUENCE</scope>
</reference>
<dbReference type="GO" id="GO:0007389">
    <property type="term" value="P:pattern specification process"/>
    <property type="evidence" value="ECO:0007669"/>
    <property type="project" value="TreeGrafter"/>
</dbReference>
<feature type="compositionally biased region" description="Basic and acidic residues" evidence="4">
    <location>
        <begin position="500"/>
        <end position="518"/>
    </location>
</feature>
<dbReference type="PANTHER" id="PTHR21677">
    <property type="entry name" value="CRAMPED PROTEIN"/>
    <property type="match status" value="1"/>
</dbReference>
<dbReference type="EMBL" id="OC858187">
    <property type="protein sequence ID" value="CAD7626146.1"/>
    <property type="molecule type" value="Genomic_DNA"/>
</dbReference>
<evidence type="ECO:0000256" key="3">
    <source>
        <dbReference type="ARBA" id="ARBA00023242"/>
    </source>
</evidence>
<feature type="region of interest" description="Disordered" evidence="4">
    <location>
        <begin position="688"/>
        <end position="713"/>
    </location>
</feature>
<keyword evidence="6" id="KW-1185">Reference proteome</keyword>
<evidence type="ECO:0000313" key="6">
    <source>
        <dbReference type="Proteomes" id="UP000759131"/>
    </source>
</evidence>
<dbReference type="GO" id="GO:0003682">
    <property type="term" value="F:chromatin binding"/>
    <property type="evidence" value="ECO:0007669"/>
    <property type="project" value="InterPro"/>
</dbReference>
<evidence type="ECO:0000256" key="1">
    <source>
        <dbReference type="ARBA" id="ARBA00004123"/>
    </source>
</evidence>
<feature type="compositionally biased region" description="Basic and acidic residues" evidence="4">
    <location>
        <begin position="62"/>
        <end position="84"/>
    </location>
</feature>
<dbReference type="Gene3D" id="1.10.10.60">
    <property type="entry name" value="Homeodomain-like"/>
    <property type="match status" value="1"/>
</dbReference>
<evidence type="ECO:0000256" key="4">
    <source>
        <dbReference type="SAM" id="MobiDB-lite"/>
    </source>
</evidence>
<feature type="compositionally biased region" description="Polar residues" evidence="4">
    <location>
        <begin position="690"/>
        <end position="707"/>
    </location>
</feature>
<gene>
    <name evidence="5" type="ORF">OSB1V03_LOCUS6579</name>
</gene>
<name>A0A7R9PZK9_9ACAR</name>
<sequence length="1310" mass="142780">SGDNAEEETSGTVAIAQLVHVLVSVFQDGESDGDFGDNHRKDGAADEEEEPCDPLGAQTVLDDDRHRDDSRCPADNSHTIDGEHPSAAVAEPPVAQQANGQSLSPNLDESVLILRRKSNRISKPIQRSLESASAATTSPTISVHKKIGLIFCPLRSMFTVFNDFKHNLLQNNAIACESDKSAVNRSAKADESAPKSSSKGGKSLRKLQMWTNEDTKCFFEAICEHGKDFPRIQSYMAQRCEKKGIPQDQIKNYEQVRHYYYRMWHKIANSMAPNEVVDKNIQEIYGLINYGEIWKKFGTKFDNKLSISLQQLVNFGHTTFKVKKGRIRVKTPICNALKKIHKIKEVCIELHPANNESWLRVHSLSQNPRVRTKLSLQKRLSALVEYLERRWNQSRLKASECQTLCGTSLPNSSCDVCLRVRPQSSGHLNNVSLSKSYFNSSQMDLSLTAYVKTLYNQELKGKSKKSKTNKAKEAKDTNADPNGDLNMKSPTSGEPTVESSDDKPTETDNKPVGKECKTDSALNKSSEGEGKSDEDEPIGAAERSLALLQMLEKMNRMCEEIHGTDEEDEKEDDDQNKEEEDRDLPSPDTNANVCLPEPPANATLAQWLGTGDGEPEDNDNEVEGIEKKTPTAAAVKENPVSMLSADRARMGWSLSETGSMTIGELYLLFRCPKTILLEYVWEPIVPKVESSPNADNEESVVTSSDDTNANKEDNNHNVLVADNKAMNSEFLRRLLLAANVSLLSMKRPANASSAQNPKKKRIKPTQVFVPSVSPPNMSKPIDNSSQMLSNVIKNTIFNDSNSNEGNVAKTTPNPSTDGLSDGTAGGDPSTASAHDFIVPTTPAPKAVNKAKTRNVCGASIQEALRQLQSNKYTRRQRRPTPKPVFGQNKPLLPRGSPQTVTVVSTTTGATGVGQQQPIYVIPSQALHALTVNSQSAAAGGGVATATLPMIDVTALNASQLRQTFNSHTNSENTFNVILPQKAQQMTTTSDVNNKSTVNRLIDGINSADIPLIQMEPISSVSVPIISSTIHTTTAEPTLLRQTLLNSYSMAGTGTPPMIGQKVVSMFDTTIADHQKAADEPSDDRDVIKDKSVDQSLTISVGIGSVLTDSDANHPAITSSDESSDKLPLMSSNATISSLLEISLPEPPFNDNSCSSLTDGFAIDKRPFERLTLPDMTTSTTGAINNNHRHHPMADHRADNEHNRNTTDPTLLTSVSSSSSLASPPIDRHKLSSSPVSDSSHWLNGESCDLSIGTLLNACESPVKNVRDSHSLASDVSISQMSCLVTDNSVDLMAKFADLAAQIVDTNSKST</sequence>
<dbReference type="Proteomes" id="UP000759131">
    <property type="component" value="Unassembled WGS sequence"/>
</dbReference>
<feature type="compositionally biased region" description="Acidic residues" evidence="4">
    <location>
        <begin position="565"/>
        <end position="582"/>
    </location>
</feature>
<dbReference type="PANTHER" id="PTHR21677:SF1">
    <property type="entry name" value="PROTEIN CRAMPED-LIKE"/>
    <property type="match status" value="1"/>
</dbReference>
<feature type="compositionally biased region" description="Polar residues" evidence="4">
    <location>
        <begin position="488"/>
        <end position="498"/>
    </location>
</feature>
<feature type="region of interest" description="Disordered" evidence="4">
    <location>
        <begin position="28"/>
        <end position="85"/>
    </location>
</feature>
<proteinExistence type="predicted"/>
<keyword evidence="3" id="KW-0539">Nucleus</keyword>
<feature type="non-terminal residue" evidence="5">
    <location>
        <position position="1310"/>
    </location>
</feature>
<feature type="compositionally biased region" description="Basic and acidic residues" evidence="4">
    <location>
        <begin position="1191"/>
        <end position="1204"/>
    </location>
</feature>
<protein>
    <submittedName>
        <fullName evidence="5">Uncharacterized protein</fullName>
    </submittedName>
</protein>
<feature type="region of interest" description="Disordered" evidence="4">
    <location>
        <begin position="796"/>
        <end position="849"/>
    </location>
</feature>
<feature type="region of interest" description="Disordered" evidence="4">
    <location>
        <begin position="1175"/>
        <end position="1239"/>
    </location>
</feature>
<dbReference type="InterPro" id="IPR055315">
    <property type="entry name" value="Cramped-like"/>
</dbReference>
<dbReference type="InterPro" id="IPR009057">
    <property type="entry name" value="Homeodomain-like_sf"/>
</dbReference>
<feature type="compositionally biased region" description="Polar residues" evidence="4">
    <location>
        <begin position="796"/>
        <end position="818"/>
    </location>
</feature>
<dbReference type="SUPFAM" id="SSF46689">
    <property type="entry name" value="Homeodomain-like"/>
    <property type="match status" value="1"/>
</dbReference>
<feature type="region of interest" description="Disordered" evidence="4">
    <location>
        <begin position="185"/>
        <end position="205"/>
    </location>
</feature>
<dbReference type="GO" id="GO:0003677">
    <property type="term" value="F:DNA binding"/>
    <property type="evidence" value="ECO:0007669"/>
    <property type="project" value="UniProtKB-KW"/>
</dbReference>
<feature type="region of interest" description="Disordered" evidence="4">
    <location>
        <begin position="561"/>
        <end position="597"/>
    </location>
</feature>
<organism evidence="5">
    <name type="scientific">Medioppia subpectinata</name>
    <dbReference type="NCBI Taxonomy" id="1979941"/>
    <lineage>
        <taxon>Eukaryota</taxon>
        <taxon>Metazoa</taxon>
        <taxon>Ecdysozoa</taxon>
        <taxon>Arthropoda</taxon>
        <taxon>Chelicerata</taxon>
        <taxon>Arachnida</taxon>
        <taxon>Acari</taxon>
        <taxon>Acariformes</taxon>
        <taxon>Sarcoptiformes</taxon>
        <taxon>Oribatida</taxon>
        <taxon>Brachypylina</taxon>
        <taxon>Oppioidea</taxon>
        <taxon>Oppiidae</taxon>
        <taxon>Medioppia</taxon>
    </lineage>
</organism>
<dbReference type="OrthoDB" id="515799at2759"/>
<evidence type="ECO:0000313" key="5">
    <source>
        <dbReference type="EMBL" id="CAD7626146.1"/>
    </source>
</evidence>
<feature type="compositionally biased region" description="Polar residues" evidence="4">
    <location>
        <begin position="1175"/>
        <end position="1185"/>
    </location>
</feature>
<feature type="region of interest" description="Disordered" evidence="4">
    <location>
        <begin position="868"/>
        <end position="899"/>
    </location>
</feature>